<dbReference type="SUPFAM" id="SSF53335">
    <property type="entry name" value="S-adenosyl-L-methionine-dependent methyltransferases"/>
    <property type="match status" value="1"/>
</dbReference>
<dbReference type="AlphaFoldDB" id="A0A8K0JJQ5"/>
<comment type="caution">
    <text evidence="1">The sequence shown here is derived from an EMBL/GenBank/DDBJ whole genome shotgun (WGS) entry which is preliminary data.</text>
</comment>
<sequence>MDEEIESIFEDGLLSLFDHHPVAFSTPSPSHPYIYRPSSVPLLPLGSSGSHDGLALDFEIPVYLPVAPSALHSTLQLTHIWLSSIFMADLIFSSHIDVRALRICELGAGAGLPSVAALLNVDAEAGSVVSTDYAVPEQDLQAEDGRAQPEDVLGVLRGNLRKASEMPNLRNDSEKGKGTSGRWAVVGHTWGEPVTEILNAALFNLTPGSSSSSAFASASASTSPSPAPEQFDLLLLADLLWSSSSHTDLLTSVHSLLKPKTGIAHVIAGLHQGRGATDRFKASWIELGGWVQEVLEVRWGREGWETFERREDGQVVGDEERGVIVWFKIGR</sequence>
<dbReference type="Proteomes" id="UP000812966">
    <property type="component" value="Unassembled WGS sequence"/>
</dbReference>
<evidence type="ECO:0000313" key="1">
    <source>
        <dbReference type="EMBL" id="KAG7530962.1"/>
    </source>
</evidence>
<dbReference type="PANTHER" id="PTHR14614:SF104">
    <property type="entry name" value="N-METHYLTRANSFERASE, PUTATIVE (AFU_ORTHOLOGUE AFUA_1G17750)-RELATED"/>
    <property type="match status" value="1"/>
</dbReference>
<dbReference type="Gene3D" id="3.40.50.150">
    <property type="entry name" value="Vaccinia Virus protein VP39"/>
    <property type="match status" value="1"/>
</dbReference>
<organism evidence="1 2">
    <name type="scientific">Filobasidium floriforme</name>
    <dbReference type="NCBI Taxonomy" id="5210"/>
    <lineage>
        <taxon>Eukaryota</taxon>
        <taxon>Fungi</taxon>
        <taxon>Dikarya</taxon>
        <taxon>Basidiomycota</taxon>
        <taxon>Agaricomycotina</taxon>
        <taxon>Tremellomycetes</taxon>
        <taxon>Filobasidiales</taxon>
        <taxon>Filobasidiaceae</taxon>
        <taxon>Filobasidium</taxon>
    </lineage>
</organism>
<dbReference type="GO" id="GO:0005737">
    <property type="term" value="C:cytoplasm"/>
    <property type="evidence" value="ECO:0007669"/>
    <property type="project" value="TreeGrafter"/>
</dbReference>
<protein>
    <recommendedName>
        <fullName evidence="3">Nicotinamide N-methyltransferase</fullName>
    </recommendedName>
</protein>
<dbReference type="GO" id="GO:0008757">
    <property type="term" value="F:S-adenosylmethionine-dependent methyltransferase activity"/>
    <property type="evidence" value="ECO:0007669"/>
    <property type="project" value="UniProtKB-ARBA"/>
</dbReference>
<dbReference type="InterPro" id="IPR019410">
    <property type="entry name" value="Methyltransf_16"/>
</dbReference>
<accession>A0A8K0JJQ5</accession>
<proteinExistence type="predicted"/>
<name>A0A8K0JJQ5_9TREE</name>
<keyword evidence="2" id="KW-1185">Reference proteome</keyword>
<reference evidence="1" key="1">
    <citation type="submission" date="2020-04" db="EMBL/GenBank/DDBJ databases">
        <title>Analysis of mating type loci in Filobasidium floriforme.</title>
        <authorList>
            <person name="Nowrousian M."/>
        </authorList>
    </citation>
    <scope>NUCLEOTIDE SEQUENCE</scope>
    <source>
        <strain evidence="1">CBS 6242</strain>
    </source>
</reference>
<gene>
    <name evidence="1" type="ORF">FFLO_04690</name>
</gene>
<evidence type="ECO:0008006" key="3">
    <source>
        <dbReference type="Google" id="ProtNLM"/>
    </source>
</evidence>
<dbReference type="EMBL" id="JABELV010000103">
    <property type="protein sequence ID" value="KAG7530962.1"/>
    <property type="molecule type" value="Genomic_DNA"/>
</dbReference>
<dbReference type="InterPro" id="IPR029063">
    <property type="entry name" value="SAM-dependent_MTases_sf"/>
</dbReference>
<dbReference type="PANTHER" id="PTHR14614">
    <property type="entry name" value="HEPATOCELLULAR CARCINOMA-ASSOCIATED ANTIGEN"/>
    <property type="match status" value="1"/>
</dbReference>
<evidence type="ECO:0000313" key="2">
    <source>
        <dbReference type="Proteomes" id="UP000812966"/>
    </source>
</evidence>